<dbReference type="InterPro" id="IPR052210">
    <property type="entry name" value="LysM1-like"/>
</dbReference>
<name>A0AB74CK40_ASPFL</name>
<protein>
    <recommendedName>
        <fullName evidence="4">LysM domain-containing protein</fullName>
    </recommendedName>
</protein>
<evidence type="ECO:0000256" key="1">
    <source>
        <dbReference type="ARBA" id="ARBA00022669"/>
    </source>
</evidence>
<dbReference type="PROSITE" id="PS51782">
    <property type="entry name" value="LYSM"/>
    <property type="match status" value="1"/>
</dbReference>
<dbReference type="AlphaFoldDB" id="A0AB74CK40"/>
<proteinExistence type="predicted"/>
<sequence>MVYQDRAVRITGLWLICLCLLHVVKGSFNVYTGLDVQALEEEFELSEQCLKSLNSTVLCDEATGNMAASGPDQYCKTPYWTTENTTRLCTQECAASLSSWLNAVDRDCDQQTVFVGDVYMLAKTVPTAWKEGHDLTWQGSDYMRWDPELCYYEYEGDQPPECLDPDFTTTQLTKDMMDLCSECFIKMWRQRLMSALLPSGEYTNYLLDQYSRIQEYCSTTLPVTTYETTLFASIRTTSVSATVTPVPTPTSCSGQLIQPPDSWMSCRDISDMYNVSTGTVVDATQNQDCRFDSPLCLPKPCEIDTVWGKTTCEELAARYSTEELPISETQFLSWNPNILGACSWVHNSQRVCKGPPGGFFKASGVIYAPTTAGSYYTTAIPAEPTRPGTIPDCGRYYKVVAGDECNTVALRFGITFADFQNMNNYAGIVATPQNTVVQETASPGRVRQEATLPLKTGLAVLTGNTQRVPIQDSARAVLSMVIVGVEQSFAGLVDVFRGIVMMITVVRV</sequence>
<dbReference type="InterPro" id="IPR036779">
    <property type="entry name" value="LysM_dom_sf"/>
</dbReference>
<keyword evidence="2" id="KW-0843">Virulence</keyword>
<organism evidence="5 6">
    <name type="scientific">Aspergillus flavus</name>
    <dbReference type="NCBI Taxonomy" id="5059"/>
    <lineage>
        <taxon>Eukaryota</taxon>
        <taxon>Fungi</taxon>
        <taxon>Dikarya</taxon>
        <taxon>Ascomycota</taxon>
        <taxon>Pezizomycotina</taxon>
        <taxon>Eurotiomycetes</taxon>
        <taxon>Eurotiomycetidae</taxon>
        <taxon>Eurotiales</taxon>
        <taxon>Aspergillaceae</taxon>
        <taxon>Aspergillus</taxon>
        <taxon>Aspergillus subgen. Circumdati</taxon>
    </lineage>
</organism>
<dbReference type="GO" id="GO:0008061">
    <property type="term" value="F:chitin binding"/>
    <property type="evidence" value="ECO:0007669"/>
    <property type="project" value="UniProtKB-KW"/>
</dbReference>
<gene>
    <name evidence="5" type="ORF">CA14_008347</name>
</gene>
<dbReference type="InterPro" id="IPR018392">
    <property type="entry name" value="LysM"/>
</dbReference>
<dbReference type="PANTHER" id="PTHR34997:SF1">
    <property type="entry name" value="PEPTIDOGLYCAN-BINDING LYSIN DOMAIN"/>
    <property type="match status" value="1"/>
</dbReference>
<feature type="chain" id="PRO_5044491438" description="LysM domain-containing protein" evidence="3">
    <location>
        <begin position="27"/>
        <end position="508"/>
    </location>
</feature>
<feature type="domain" description="LysM" evidence="4">
    <location>
        <begin position="395"/>
        <end position="443"/>
    </location>
</feature>
<dbReference type="Pfam" id="PF01476">
    <property type="entry name" value="LysM"/>
    <property type="match status" value="1"/>
</dbReference>
<dbReference type="EMBL" id="QQZZ01000034">
    <property type="protein sequence ID" value="RMZ46563.1"/>
    <property type="molecule type" value="Genomic_DNA"/>
</dbReference>
<feature type="signal peptide" evidence="3">
    <location>
        <begin position="1"/>
        <end position="26"/>
    </location>
</feature>
<evidence type="ECO:0000256" key="3">
    <source>
        <dbReference type="SAM" id="SignalP"/>
    </source>
</evidence>
<dbReference type="SUPFAM" id="SSF54106">
    <property type="entry name" value="LysM domain"/>
    <property type="match status" value="1"/>
</dbReference>
<dbReference type="Gene3D" id="3.10.350.10">
    <property type="entry name" value="LysM domain"/>
    <property type="match status" value="2"/>
</dbReference>
<dbReference type="Proteomes" id="UP000275480">
    <property type="component" value="Unassembled WGS sequence"/>
</dbReference>
<keyword evidence="3" id="KW-0732">Signal</keyword>
<comment type="caution">
    <text evidence="5">The sequence shown here is derived from an EMBL/GenBank/DDBJ whole genome shotgun (WGS) entry which is preliminary data.</text>
</comment>
<accession>A0AB74CK40</accession>
<dbReference type="CDD" id="cd00118">
    <property type="entry name" value="LysM"/>
    <property type="match status" value="1"/>
</dbReference>
<reference evidence="5 6" key="1">
    <citation type="submission" date="2018-07" db="EMBL/GenBank/DDBJ databases">
        <title>Identification of spontaneous genetic mutation associated with occurrence of a yellow conidial color mutant of Aspergillus flavus.</title>
        <authorList>
            <person name="Chang P.-K."/>
            <person name="Mack B.M."/>
            <person name="Scharfenstein L."/>
            <person name="Gilbert M.K."/>
        </authorList>
    </citation>
    <scope>NUCLEOTIDE SEQUENCE [LARGE SCALE GENOMIC DNA]</scope>
    <source>
        <strain evidence="5 6">CA14</strain>
    </source>
</reference>
<keyword evidence="1" id="KW-0147">Chitin-binding</keyword>
<evidence type="ECO:0000256" key="2">
    <source>
        <dbReference type="ARBA" id="ARBA00023026"/>
    </source>
</evidence>
<dbReference type="PANTHER" id="PTHR34997">
    <property type="entry name" value="AM15"/>
    <property type="match status" value="1"/>
</dbReference>
<evidence type="ECO:0000259" key="4">
    <source>
        <dbReference type="PROSITE" id="PS51782"/>
    </source>
</evidence>
<evidence type="ECO:0000313" key="5">
    <source>
        <dbReference type="EMBL" id="RMZ46563.1"/>
    </source>
</evidence>
<evidence type="ECO:0000313" key="6">
    <source>
        <dbReference type="Proteomes" id="UP000275480"/>
    </source>
</evidence>